<sequence length="484" mass="54159">MIAAPSYSSGLDACPNRYRSRASVSAGELLLINGFRLSGSTTFLLNRLILFNRSPCVSGLPFHFQKFKIPGFFFKNPYSKLFPAKMVVGHRRPPISPSPSRAILQSKLTKLVSRHEQMKISYQQLKSQIDTGLHQAEEVFASLAIPLMKLVGLKTVEMASEGRFTTIVIDDSDLNQGENFASGAAIAGKEIIEKRKVQFVQLVKLLRQIESQVNSSQDEILQNLDHHHGFLQKLIQKSIGLVSTLDSENHDTTVITVRLLQTISHHVTTVLRSVMDGVDDLIQGLSQQMCNPMLEYAKGLKDDMKNGACMRLLAMADKMEKVMKDGRVELEDARKKARLAEERKIEALCKLKETVERVRKLKEHVTSLSEAKRGLRDSSFSEKFSDMEEDRTKDDKLLWGILKKKRKCKVPESPLGPEMLLYFGATKDNHKPKGVRPLSNHRPARRSCTAGLSPKTPFLNALIPLGSSPSAVNQPVTSLRHTAH</sequence>
<organism evidence="3 4">
    <name type="scientific">Populus trichocarpa</name>
    <name type="common">Western balsam poplar</name>
    <name type="synonym">Populus balsamifera subsp. trichocarpa</name>
    <dbReference type="NCBI Taxonomy" id="3694"/>
    <lineage>
        <taxon>Eukaryota</taxon>
        <taxon>Viridiplantae</taxon>
        <taxon>Streptophyta</taxon>
        <taxon>Embryophyta</taxon>
        <taxon>Tracheophyta</taxon>
        <taxon>Spermatophyta</taxon>
        <taxon>Magnoliopsida</taxon>
        <taxon>eudicotyledons</taxon>
        <taxon>Gunneridae</taxon>
        <taxon>Pentapetalae</taxon>
        <taxon>rosids</taxon>
        <taxon>fabids</taxon>
        <taxon>Malpighiales</taxon>
        <taxon>Salicaceae</taxon>
        <taxon>Saliceae</taxon>
        <taxon>Populus</taxon>
    </lineage>
</organism>
<evidence type="ECO:0000256" key="2">
    <source>
        <dbReference type="SAM" id="MobiDB-lite"/>
    </source>
</evidence>
<reference evidence="3 4" key="1">
    <citation type="journal article" date="2006" name="Science">
        <title>The genome of black cottonwood, Populus trichocarpa (Torr. &amp; Gray).</title>
        <authorList>
            <person name="Tuskan G.A."/>
            <person name="Difazio S."/>
            <person name="Jansson S."/>
            <person name="Bohlmann J."/>
            <person name="Grigoriev I."/>
            <person name="Hellsten U."/>
            <person name="Putnam N."/>
            <person name="Ralph S."/>
            <person name="Rombauts S."/>
            <person name="Salamov A."/>
            <person name="Schein J."/>
            <person name="Sterck L."/>
            <person name="Aerts A."/>
            <person name="Bhalerao R.R."/>
            <person name="Bhalerao R.P."/>
            <person name="Blaudez D."/>
            <person name="Boerjan W."/>
            <person name="Brun A."/>
            <person name="Brunner A."/>
            <person name="Busov V."/>
            <person name="Campbell M."/>
            <person name="Carlson J."/>
            <person name="Chalot M."/>
            <person name="Chapman J."/>
            <person name="Chen G.L."/>
            <person name="Cooper D."/>
            <person name="Coutinho P.M."/>
            <person name="Couturier J."/>
            <person name="Covert S."/>
            <person name="Cronk Q."/>
            <person name="Cunningham R."/>
            <person name="Davis J."/>
            <person name="Degroeve S."/>
            <person name="Dejardin A."/>
            <person name="Depamphilis C."/>
            <person name="Detter J."/>
            <person name="Dirks B."/>
            <person name="Dubchak I."/>
            <person name="Duplessis S."/>
            <person name="Ehlting J."/>
            <person name="Ellis B."/>
            <person name="Gendler K."/>
            <person name="Goodstein D."/>
            <person name="Gribskov M."/>
            <person name="Grimwood J."/>
            <person name="Groover A."/>
            <person name="Gunter L."/>
            <person name="Hamberger B."/>
            <person name="Heinze B."/>
            <person name="Helariutta Y."/>
            <person name="Henrissat B."/>
            <person name="Holligan D."/>
            <person name="Holt R."/>
            <person name="Huang W."/>
            <person name="Islam-Faridi N."/>
            <person name="Jones S."/>
            <person name="Jones-Rhoades M."/>
            <person name="Jorgensen R."/>
            <person name="Joshi C."/>
            <person name="Kangasjarvi J."/>
            <person name="Karlsson J."/>
            <person name="Kelleher C."/>
            <person name="Kirkpatrick R."/>
            <person name="Kirst M."/>
            <person name="Kohler A."/>
            <person name="Kalluri U."/>
            <person name="Larimer F."/>
            <person name="Leebens-Mack J."/>
            <person name="Leple J.C."/>
            <person name="Locascio P."/>
            <person name="Lou Y."/>
            <person name="Lucas S."/>
            <person name="Martin F."/>
            <person name="Montanini B."/>
            <person name="Napoli C."/>
            <person name="Nelson D.R."/>
            <person name="Nelson C."/>
            <person name="Nieminen K."/>
            <person name="Nilsson O."/>
            <person name="Pereda V."/>
            <person name="Peter G."/>
            <person name="Philippe R."/>
            <person name="Pilate G."/>
            <person name="Poliakov A."/>
            <person name="Razumovskaya J."/>
            <person name="Richardson P."/>
            <person name="Rinaldi C."/>
            <person name="Ritland K."/>
            <person name="Rouze P."/>
            <person name="Ryaboy D."/>
            <person name="Schmutz J."/>
            <person name="Schrader J."/>
            <person name="Segerman B."/>
            <person name="Shin H."/>
            <person name="Siddiqui A."/>
            <person name="Sterky F."/>
            <person name="Terry A."/>
            <person name="Tsai C.J."/>
            <person name="Uberbacher E."/>
            <person name="Unneberg P."/>
            <person name="Vahala J."/>
            <person name="Wall K."/>
            <person name="Wessler S."/>
            <person name="Yang G."/>
            <person name="Yin T."/>
            <person name="Douglas C."/>
            <person name="Marra M."/>
            <person name="Sandberg G."/>
            <person name="Van de Peer Y."/>
            <person name="Rokhsar D."/>
        </authorList>
    </citation>
    <scope>NUCLEOTIDE SEQUENCE [LARGE SCALE GENOMIC DNA]</scope>
    <source>
        <strain evidence="4">cv. Nisqually</strain>
    </source>
</reference>
<feature type="region of interest" description="Disordered" evidence="2">
    <location>
        <begin position="465"/>
        <end position="484"/>
    </location>
</feature>
<gene>
    <name evidence="3" type="ORF">POPTR_012G108900</name>
</gene>
<evidence type="ECO:0000256" key="1">
    <source>
        <dbReference type="SAM" id="Coils"/>
    </source>
</evidence>
<dbReference type="FunCoup" id="A0A3N7FVP6">
    <property type="interactions" value="30"/>
</dbReference>
<dbReference type="EMBL" id="CM009301">
    <property type="protein sequence ID" value="RQO98582.1"/>
    <property type="molecule type" value="Genomic_DNA"/>
</dbReference>
<accession>A0A3N7FVP6</accession>
<feature type="compositionally biased region" description="Polar residues" evidence="2">
    <location>
        <begin position="467"/>
        <end position="484"/>
    </location>
</feature>
<keyword evidence="1" id="KW-0175">Coiled coil</keyword>
<dbReference type="STRING" id="3694.A0A3N7FVP6"/>
<feature type="coiled-coil region" evidence="1">
    <location>
        <begin position="316"/>
        <end position="371"/>
    </location>
</feature>
<dbReference type="InParanoid" id="A0A3N7FVP6"/>
<evidence type="ECO:0000313" key="3">
    <source>
        <dbReference type="EMBL" id="RQO98582.1"/>
    </source>
</evidence>
<dbReference type="Proteomes" id="UP000006729">
    <property type="component" value="Chromosome 12"/>
</dbReference>
<dbReference type="AlphaFoldDB" id="A0A3N7FVP6"/>
<protein>
    <submittedName>
        <fullName evidence="3">Uncharacterized protein</fullName>
    </submittedName>
</protein>
<keyword evidence="4" id="KW-1185">Reference proteome</keyword>
<name>A0A3N7FVP6_POPTR</name>
<evidence type="ECO:0000313" key="4">
    <source>
        <dbReference type="Proteomes" id="UP000006729"/>
    </source>
</evidence>
<feature type="region of interest" description="Disordered" evidence="2">
    <location>
        <begin position="432"/>
        <end position="451"/>
    </location>
</feature>
<proteinExistence type="predicted"/>